<name>A0A2P4Q282_RHIID</name>
<proteinExistence type="predicted"/>
<dbReference type="AlphaFoldDB" id="A0A2P4Q282"/>
<evidence type="ECO:0000313" key="2">
    <source>
        <dbReference type="EMBL" id="POG71751.1"/>
    </source>
</evidence>
<dbReference type="PROSITE" id="PS50090">
    <property type="entry name" value="MYB_LIKE"/>
    <property type="match status" value="1"/>
</dbReference>
<dbReference type="InterPro" id="IPR001005">
    <property type="entry name" value="SANT/Myb"/>
</dbReference>
<accession>A0A2P4Q282</accession>
<keyword evidence="3" id="KW-1185">Reference proteome</keyword>
<dbReference type="EMBL" id="AUPC02000104">
    <property type="protein sequence ID" value="POG71751.1"/>
    <property type="molecule type" value="Genomic_DNA"/>
</dbReference>
<dbReference type="VEuPathDB" id="FungiDB:RhiirFUN_014728"/>
<dbReference type="InterPro" id="IPR044822">
    <property type="entry name" value="Myb_DNA-bind_4"/>
</dbReference>
<comment type="caution">
    <text evidence="2">The sequence shown here is derived from an EMBL/GenBank/DDBJ whole genome shotgun (WGS) entry which is preliminary data.</text>
</comment>
<evidence type="ECO:0000259" key="1">
    <source>
        <dbReference type="PROSITE" id="PS50090"/>
    </source>
</evidence>
<sequence>MPFSFSSFSSEDTTFICESPKQMLFSAFSSKDTAIICESPKQMSLSENPRQMSYSNKNTTLTYESPRKMSWSKSTSRKSSIESNTKRCSWNDEADIYLLLYLEQNKDKIEKLNNPHSGVKVELWSSASKWMFDYGYNYSPNQCFNRWKNTKRNYKNGILNEEKDSVKYKSIERILNHI</sequence>
<gene>
    <name evidence="2" type="ORF">GLOIN_2v1602322</name>
</gene>
<dbReference type="Gene3D" id="1.10.10.60">
    <property type="entry name" value="Homeodomain-like"/>
    <property type="match status" value="1"/>
</dbReference>
<organism evidence="2 3">
    <name type="scientific">Rhizophagus irregularis (strain DAOM 181602 / DAOM 197198 / MUCL 43194)</name>
    <name type="common">Arbuscular mycorrhizal fungus</name>
    <name type="synonym">Glomus intraradices</name>
    <dbReference type="NCBI Taxonomy" id="747089"/>
    <lineage>
        <taxon>Eukaryota</taxon>
        <taxon>Fungi</taxon>
        <taxon>Fungi incertae sedis</taxon>
        <taxon>Mucoromycota</taxon>
        <taxon>Glomeromycotina</taxon>
        <taxon>Glomeromycetes</taxon>
        <taxon>Glomerales</taxon>
        <taxon>Glomeraceae</taxon>
        <taxon>Rhizophagus</taxon>
    </lineage>
</organism>
<dbReference type="Proteomes" id="UP000018888">
    <property type="component" value="Unassembled WGS sequence"/>
</dbReference>
<reference evidence="2 3" key="1">
    <citation type="journal article" date="2013" name="Proc. Natl. Acad. Sci. U.S.A.">
        <title>Genome of an arbuscular mycorrhizal fungus provides insight into the oldest plant symbiosis.</title>
        <authorList>
            <person name="Tisserant E."/>
            <person name="Malbreil M."/>
            <person name="Kuo A."/>
            <person name="Kohler A."/>
            <person name="Symeonidi A."/>
            <person name="Balestrini R."/>
            <person name="Charron P."/>
            <person name="Duensing N."/>
            <person name="Frei Dit Frey N."/>
            <person name="Gianinazzi-Pearson V."/>
            <person name="Gilbert L.B."/>
            <person name="Handa Y."/>
            <person name="Herr J.R."/>
            <person name="Hijri M."/>
            <person name="Koul R."/>
            <person name="Kawaguchi M."/>
            <person name="Krajinski F."/>
            <person name="Lammers P.J."/>
            <person name="Masclaux F.G."/>
            <person name="Murat C."/>
            <person name="Morin E."/>
            <person name="Ndikumana S."/>
            <person name="Pagni M."/>
            <person name="Petitpierre D."/>
            <person name="Requena N."/>
            <person name="Rosikiewicz P."/>
            <person name="Riley R."/>
            <person name="Saito K."/>
            <person name="San Clemente H."/>
            <person name="Shapiro H."/>
            <person name="van Tuinen D."/>
            <person name="Becard G."/>
            <person name="Bonfante P."/>
            <person name="Paszkowski U."/>
            <person name="Shachar-Hill Y.Y."/>
            <person name="Tuskan G.A."/>
            <person name="Young P.W."/>
            <person name="Sanders I.R."/>
            <person name="Henrissat B."/>
            <person name="Rensing S.A."/>
            <person name="Grigoriev I.V."/>
            <person name="Corradi N."/>
            <person name="Roux C."/>
            <person name="Martin F."/>
        </authorList>
    </citation>
    <scope>NUCLEOTIDE SEQUENCE [LARGE SCALE GENOMIC DNA]</scope>
    <source>
        <strain evidence="2 3">DAOM 197198</strain>
    </source>
</reference>
<feature type="domain" description="Myb-like" evidence="1">
    <location>
        <begin position="82"/>
        <end position="151"/>
    </location>
</feature>
<protein>
    <recommendedName>
        <fullName evidence="1">Myb-like domain-containing protein</fullName>
    </recommendedName>
</protein>
<dbReference type="Pfam" id="PF13837">
    <property type="entry name" value="Myb_DNA-bind_4"/>
    <property type="match status" value="1"/>
</dbReference>
<evidence type="ECO:0000313" key="3">
    <source>
        <dbReference type="Proteomes" id="UP000018888"/>
    </source>
</evidence>
<reference evidence="2 3" key="2">
    <citation type="journal article" date="2018" name="New Phytol.">
        <title>High intraspecific genome diversity in the model arbuscular mycorrhizal symbiont Rhizophagus irregularis.</title>
        <authorList>
            <person name="Chen E.C.H."/>
            <person name="Morin E."/>
            <person name="Beaudet D."/>
            <person name="Noel J."/>
            <person name="Yildirir G."/>
            <person name="Ndikumana S."/>
            <person name="Charron P."/>
            <person name="St-Onge C."/>
            <person name="Giorgi J."/>
            <person name="Kruger M."/>
            <person name="Marton T."/>
            <person name="Ropars J."/>
            <person name="Grigoriev I.V."/>
            <person name="Hainaut M."/>
            <person name="Henrissat B."/>
            <person name="Roux C."/>
            <person name="Martin F."/>
            <person name="Corradi N."/>
        </authorList>
    </citation>
    <scope>NUCLEOTIDE SEQUENCE [LARGE SCALE GENOMIC DNA]</scope>
    <source>
        <strain evidence="2 3">DAOM 197198</strain>
    </source>
</reference>